<feature type="signal peptide" evidence="2">
    <location>
        <begin position="1"/>
        <end position="24"/>
    </location>
</feature>
<evidence type="ECO:0000313" key="3">
    <source>
        <dbReference type="EMBL" id="KKR32998.1"/>
    </source>
</evidence>
<dbReference type="PATRIC" id="fig|1618450.3.peg.682"/>
<feature type="chain" id="PRO_5002533978" description="DUF3300 domain-containing protein" evidence="2">
    <location>
        <begin position="25"/>
        <end position="412"/>
    </location>
</feature>
<comment type="caution">
    <text evidence="3">The sequence shown here is derived from an EMBL/GenBank/DDBJ whole genome shotgun (WGS) entry which is preliminary data.</text>
</comment>
<evidence type="ECO:0000256" key="2">
    <source>
        <dbReference type="SAM" id="SignalP"/>
    </source>
</evidence>
<name>A0A0G0PYM4_9BACT</name>
<evidence type="ECO:0000313" key="4">
    <source>
        <dbReference type="Proteomes" id="UP000034539"/>
    </source>
</evidence>
<sequence length="412" mass="45313">MKKILALVSTAIMFLLLPVINAQADQSSLQPPPVSQPLVREGDFALSLANVLKIGEVSDEAQAESMLTAVGVAPKNGWIADYPVTPDILGEIEDSICLAAGSGYLGMNTGDAVNALNKVSEDFGLYTSPSPGYTGSNSYTGTIADSSGANVPDKDYSSRYTNPTTINNYYYYYGPPVISYYPPPWDYYYMYTWVPYQFRWNSFWFPGFYTLSDFGRVIIVRGHHRKIVSNHVFDHKGRTVFVINPERRSKGEIHKGRTGIVRGKGFTSPDAKDGALSILKRSYERRTEAVRRVKTERNPGLSNSLSKGRQEKEALIRQQPSFSRPENSNNPRRISPQRPAISSKRPSGKIRGNGESSSGVSPGSRANSVTHAEESGPRSRVSSEVPHRISERSSGFHSSGGRGSTGRFHGES</sequence>
<keyword evidence="2" id="KW-0732">Signal</keyword>
<dbReference type="Proteomes" id="UP000034539">
    <property type="component" value="Unassembled WGS sequence"/>
</dbReference>
<feature type="compositionally biased region" description="Polar residues" evidence="1">
    <location>
        <begin position="318"/>
        <end position="332"/>
    </location>
</feature>
<accession>A0A0G0PYM4</accession>
<feature type="compositionally biased region" description="Polar residues" evidence="1">
    <location>
        <begin position="354"/>
        <end position="370"/>
    </location>
</feature>
<evidence type="ECO:0008006" key="5">
    <source>
        <dbReference type="Google" id="ProtNLM"/>
    </source>
</evidence>
<proteinExistence type="predicted"/>
<protein>
    <recommendedName>
        <fullName evidence="5">DUF3300 domain-containing protein</fullName>
    </recommendedName>
</protein>
<evidence type="ECO:0000256" key="1">
    <source>
        <dbReference type="SAM" id="MobiDB-lite"/>
    </source>
</evidence>
<organism evidence="3 4">
    <name type="scientific">Candidatus Gottesmanbacteria bacterium GW2011_GWC2_39_8</name>
    <dbReference type="NCBI Taxonomy" id="1618450"/>
    <lineage>
        <taxon>Bacteria</taxon>
        <taxon>Candidatus Gottesmaniibacteriota</taxon>
    </lineage>
</organism>
<dbReference type="EMBL" id="LBXN01000026">
    <property type="protein sequence ID" value="KKR32998.1"/>
    <property type="molecule type" value="Genomic_DNA"/>
</dbReference>
<reference evidence="3 4" key="1">
    <citation type="journal article" date="2015" name="Nature">
        <title>rRNA introns, odd ribosomes, and small enigmatic genomes across a large radiation of phyla.</title>
        <authorList>
            <person name="Brown C.T."/>
            <person name="Hug L.A."/>
            <person name="Thomas B.C."/>
            <person name="Sharon I."/>
            <person name="Castelle C.J."/>
            <person name="Singh A."/>
            <person name="Wilkins M.J."/>
            <person name="Williams K.H."/>
            <person name="Banfield J.F."/>
        </authorList>
    </citation>
    <scope>NUCLEOTIDE SEQUENCE [LARGE SCALE GENOMIC DNA]</scope>
</reference>
<gene>
    <name evidence="3" type="ORF">UT63_C0026G0006</name>
</gene>
<feature type="region of interest" description="Disordered" evidence="1">
    <location>
        <begin position="291"/>
        <end position="412"/>
    </location>
</feature>
<dbReference type="AlphaFoldDB" id="A0A0G0PYM4"/>